<dbReference type="PANTHER" id="PTHR46796">
    <property type="entry name" value="HTH-TYPE TRANSCRIPTIONAL ACTIVATOR RHAS-RELATED"/>
    <property type="match status" value="1"/>
</dbReference>
<dbReference type="AlphaFoldDB" id="A0A8B1P2M5"/>
<dbReference type="InterPro" id="IPR009057">
    <property type="entry name" value="Homeodomain-like_sf"/>
</dbReference>
<feature type="domain" description="HTH araC/xylS-type" evidence="4">
    <location>
        <begin position="214"/>
        <end position="314"/>
    </location>
</feature>
<dbReference type="GO" id="GO:0003700">
    <property type="term" value="F:DNA-binding transcription factor activity"/>
    <property type="evidence" value="ECO:0007669"/>
    <property type="project" value="InterPro"/>
</dbReference>
<dbReference type="Pfam" id="PF12833">
    <property type="entry name" value="HTH_18"/>
    <property type="match status" value="1"/>
</dbReference>
<sequence length="322" mass="34905">MFDSVVVPAADRVEAWTELTATALMPTRIRFVGPGDFGARIRSMPFGAAHLSALSYSPLLSERTPQLIRQSDPELYQLALVTSGRQGVEQARNNVLLEAGSMVLYDSSRPFSASVHAGVGRADSLVFQFPKRLLPLPAHRIGRLLAVPLPADNAMSRLLAQFLTGAAEAHATYAPFGLVQLGGIGIDLVTAVLSHHLDGTPAAASATRPGLLFLRISSFIEEHLSYPLSPAEIASAHQISLRYLQRIFQEQGTTVSAFVRGRRISHCCKDLADPAKQEVPVHAIGARWGFPRPDDFSRVFRKAVGMPPGKYRATHTTVDQPA</sequence>
<accession>A0A8B1P2M5</accession>
<dbReference type="SUPFAM" id="SSF46689">
    <property type="entry name" value="Homeodomain-like"/>
    <property type="match status" value="1"/>
</dbReference>
<dbReference type="Pfam" id="PF14525">
    <property type="entry name" value="AraC_binding_2"/>
    <property type="match status" value="1"/>
</dbReference>
<dbReference type="InterPro" id="IPR018060">
    <property type="entry name" value="HTH_AraC"/>
</dbReference>
<dbReference type="PANTHER" id="PTHR46796:SF6">
    <property type="entry name" value="ARAC SUBFAMILY"/>
    <property type="match status" value="1"/>
</dbReference>
<keyword evidence="6" id="KW-1185">Reference proteome</keyword>
<reference evidence="5" key="1">
    <citation type="journal article" date="2012" name="J. Bacteriol.">
        <title>Genome Sequence of Streptomyces auratus Strain AGR0001, a Phoslactomycin-Producing Actinomycete.</title>
        <authorList>
            <person name="Han X."/>
            <person name="Li M."/>
            <person name="Ding Z."/>
            <person name="Zhao J."/>
            <person name="Ji K."/>
            <person name="Wen M."/>
            <person name="Lu T."/>
        </authorList>
    </citation>
    <scope>NUCLEOTIDE SEQUENCE</scope>
    <source>
        <strain evidence="5">AGR0001</strain>
    </source>
</reference>
<evidence type="ECO:0000256" key="2">
    <source>
        <dbReference type="ARBA" id="ARBA00023125"/>
    </source>
</evidence>
<dbReference type="PROSITE" id="PS01124">
    <property type="entry name" value="HTH_ARAC_FAMILY_2"/>
    <property type="match status" value="1"/>
</dbReference>
<dbReference type="SMART" id="SM00342">
    <property type="entry name" value="HTH_ARAC"/>
    <property type="match status" value="1"/>
</dbReference>
<dbReference type="OrthoDB" id="9799345at2"/>
<dbReference type="InterPro" id="IPR050204">
    <property type="entry name" value="AraC_XylS_family_regulators"/>
</dbReference>
<keyword evidence="2" id="KW-0238">DNA-binding</keyword>
<dbReference type="InterPro" id="IPR035418">
    <property type="entry name" value="AraC-bd_2"/>
</dbReference>
<evidence type="ECO:0000259" key="4">
    <source>
        <dbReference type="PROSITE" id="PS01124"/>
    </source>
</evidence>
<keyword evidence="3" id="KW-0804">Transcription</keyword>
<proteinExistence type="predicted"/>
<organism evidence="5 6">
    <name type="scientific">Streptomyces auratus AGR0001</name>
    <dbReference type="NCBI Taxonomy" id="1160718"/>
    <lineage>
        <taxon>Bacteria</taxon>
        <taxon>Bacillati</taxon>
        <taxon>Actinomycetota</taxon>
        <taxon>Actinomycetes</taxon>
        <taxon>Kitasatosporales</taxon>
        <taxon>Streptomycetaceae</taxon>
        <taxon>Streptomyces</taxon>
    </lineage>
</organism>
<evidence type="ECO:0000313" key="5">
    <source>
        <dbReference type="EMBL" id="QTZ96536.1"/>
    </source>
</evidence>
<evidence type="ECO:0000256" key="3">
    <source>
        <dbReference type="ARBA" id="ARBA00023163"/>
    </source>
</evidence>
<evidence type="ECO:0000313" key="6">
    <source>
        <dbReference type="Proteomes" id="UP000009036"/>
    </source>
</evidence>
<evidence type="ECO:0000256" key="1">
    <source>
        <dbReference type="ARBA" id="ARBA00023015"/>
    </source>
</evidence>
<protein>
    <submittedName>
        <fullName evidence="5">Helix-turn-helix domain-containing protein</fullName>
    </submittedName>
</protein>
<reference evidence="5" key="2">
    <citation type="submission" date="2021-04" db="EMBL/GenBank/DDBJ databases">
        <authorList>
            <person name="Wen M.-L."/>
            <person name="Han X.-L."/>
            <person name="Xiong J."/>
        </authorList>
    </citation>
    <scope>NUCLEOTIDE SEQUENCE</scope>
    <source>
        <strain evidence="5">AGR0001</strain>
    </source>
</reference>
<dbReference type="Proteomes" id="UP000009036">
    <property type="component" value="Chromosome"/>
</dbReference>
<gene>
    <name evidence="5" type="ORF">SU9_033620</name>
</gene>
<dbReference type="GO" id="GO:0043565">
    <property type="term" value="F:sequence-specific DNA binding"/>
    <property type="evidence" value="ECO:0007669"/>
    <property type="project" value="InterPro"/>
</dbReference>
<dbReference type="KEGG" id="sauh:SU9_033620"/>
<dbReference type="EMBL" id="CP072931">
    <property type="protein sequence ID" value="QTZ96536.1"/>
    <property type="molecule type" value="Genomic_DNA"/>
</dbReference>
<dbReference type="Gene3D" id="1.10.10.60">
    <property type="entry name" value="Homeodomain-like"/>
    <property type="match status" value="1"/>
</dbReference>
<keyword evidence="1" id="KW-0805">Transcription regulation</keyword>
<name>A0A8B1P2M5_9ACTN</name>